<gene>
    <name evidence="1" type="ORF">ACFOYW_12380</name>
</gene>
<evidence type="ECO:0000313" key="1">
    <source>
        <dbReference type="EMBL" id="MFC4244172.1"/>
    </source>
</evidence>
<protein>
    <submittedName>
        <fullName evidence="1">Uncharacterized protein</fullName>
    </submittedName>
</protein>
<keyword evidence="2" id="KW-1185">Reference proteome</keyword>
<organism evidence="1 2">
    <name type="scientific">Gryllotalpicola reticulitermitis</name>
    <dbReference type="NCBI Taxonomy" id="1184153"/>
    <lineage>
        <taxon>Bacteria</taxon>
        <taxon>Bacillati</taxon>
        <taxon>Actinomycetota</taxon>
        <taxon>Actinomycetes</taxon>
        <taxon>Micrococcales</taxon>
        <taxon>Microbacteriaceae</taxon>
        <taxon>Gryllotalpicola</taxon>
    </lineage>
</organism>
<dbReference type="RefSeq" id="WP_390229268.1">
    <property type="nucleotide sequence ID" value="NZ_JBHSCN010000005.1"/>
</dbReference>
<accession>A0ABV8Q836</accession>
<proteinExistence type="predicted"/>
<evidence type="ECO:0000313" key="2">
    <source>
        <dbReference type="Proteomes" id="UP001595900"/>
    </source>
</evidence>
<reference evidence="2" key="1">
    <citation type="journal article" date="2019" name="Int. J. Syst. Evol. Microbiol.">
        <title>The Global Catalogue of Microorganisms (GCM) 10K type strain sequencing project: providing services to taxonomists for standard genome sequencing and annotation.</title>
        <authorList>
            <consortium name="The Broad Institute Genomics Platform"/>
            <consortium name="The Broad Institute Genome Sequencing Center for Infectious Disease"/>
            <person name="Wu L."/>
            <person name="Ma J."/>
        </authorList>
    </citation>
    <scope>NUCLEOTIDE SEQUENCE [LARGE SCALE GENOMIC DNA]</scope>
    <source>
        <strain evidence="2">CGMCC 1.10363</strain>
    </source>
</reference>
<sequence length="84" mass="8960">MVDVDVTPIGGEGWRVSISHADRSNPFALLGFITAVQTPAGERFQVCVIGRPGDEIEKPTLAEAIDVLRPDPGQVEAILAGVRH</sequence>
<comment type="caution">
    <text evidence="1">The sequence shown here is derived from an EMBL/GenBank/DDBJ whole genome shotgun (WGS) entry which is preliminary data.</text>
</comment>
<dbReference type="EMBL" id="JBHSCN010000005">
    <property type="protein sequence ID" value="MFC4244172.1"/>
    <property type="molecule type" value="Genomic_DNA"/>
</dbReference>
<name>A0ABV8Q836_9MICO</name>
<dbReference type="Proteomes" id="UP001595900">
    <property type="component" value="Unassembled WGS sequence"/>
</dbReference>